<accession>A0A382NIB8</accession>
<gene>
    <name evidence="6" type="ORF">METZ01_LOCUS312165</name>
</gene>
<keyword evidence="1" id="KW-0949">S-adenosyl-L-methionine</keyword>
<dbReference type="InterPro" id="IPR013785">
    <property type="entry name" value="Aldolase_TIM"/>
</dbReference>
<dbReference type="Gene3D" id="3.20.20.70">
    <property type="entry name" value="Aldolase class I"/>
    <property type="match status" value="1"/>
</dbReference>
<feature type="domain" description="Radical SAM core" evidence="5">
    <location>
        <begin position="57"/>
        <end position="176"/>
    </location>
</feature>
<dbReference type="AlphaFoldDB" id="A0A382NIB8"/>
<dbReference type="SFLD" id="SFLDS00029">
    <property type="entry name" value="Radical_SAM"/>
    <property type="match status" value="1"/>
</dbReference>
<dbReference type="SUPFAM" id="SSF102114">
    <property type="entry name" value="Radical SAM enzymes"/>
    <property type="match status" value="1"/>
</dbReference>
<dbReference type="InterPro" id="IPR058240">
    <property type="entry name" value="rSAM_sf"/>
</dbReference>
<keyword evidence="2" id="KW-0479">Metal-binding</keyword>
<sequence length="183" mass="20113">MNSEILKLSSQEQAEMLNISPDFVRISMAAAIELGLKPGRIHGCGCGCINLLQNYPEGCFANCSYCGLARERPGLAEENSFIRVDWPLFPTDLIAEKIAETEAKSTVGRICIAQVQDHRANDDLLDMTRRIRKQAQEVPISALAMATLLDKNILIEIQKAGADIIGIGMDAATEEIFYNTRGK</sequence>
<protein>
    <recommendedName>
        <fullName evidence="5">Radical SAM core domain-containing protein</fullName>
    </recommendedName>
</protein>
<keyword evidence="4" id="KW-0411">Iron-sulfur</keyword>
<reference evidence="6" key="1">
    <citation type="submission" date="2018-05" db="EMBL/GenBank/DDBJ databases">
        <authorList>
            <person name="Lanie J.A."/>
            <person name="Ng W.-L."/>
            <person name="Kazmierczak K.M."/>
            <person name="Andrzejewski T.M."/>
            <person name="Davidsen T.M."/>
            <person name="Wayne K.J."/>
            <person name="Tettelin H."/>
            <person name="Glass J.I."/>
            <person name="Rusch D."/>
            <person name="Podicherti R."/>
            <person name="Tsui H.-C.T."/>
            <person name="Winkler M.E."/>
        </authorList>
    </citation>
    <scope>NUCLEOTIDE SEQUENCE</scope>
</reference>
<proteinExistence type="predicted"/>
<keyword evidence="3" id="KW-0408">Iron</keyword>
<evidence type="ECO:0000256" key="2">
    <source>
        <dbReference type="ARBA" id="ARBA00022723"/>
    </source>
</evidence>
<evidence type="ECO:0000313" key="6">
    <source>
        <dbReference type="EMBL" id="SVC59311.1"/>
    </source>
</evidence>
<feature type="non-terminal residue" evidence="6">
    <location>
        <position position="183"/>
    </location>
</feature>
<dbReference type="GO" id="GO:0051536">
    <property type="term" value="F:iron-sulfur cluster binding"/>
    <property type="evidence" value="ECO:0007669"/>
    <property type="project" value="UniProtKB-KW"/>
</dbReference>
<evidence type="ECO:0000259" key="5">
    <source>
        <dbReference type="Pfam" id="PF04055"/>
    </source>
</evidence>
<dbReference type="Pfam" id="PF04055">
    <property type="entry name" value="Radical_SAM"/>
    <property type="match status" value="1"/>
</dbReference>
<dbReference type="InterPro" id="IPR007197">
    <property type="entry name" value="rSAM"/>
</dbReference>
<organism evidence="6">
    <name type="scientific">marine metagenome</name>
    <dbReference type="NCBI Taxonomy" id="408172"/>
    <lineage>
        <taxon>unclassified sequences</taxon>
        <taxon>metagenomes</taxon>
        <taxon>ecological metagenomes</taxon>
    </lineage>
</organism>
<dbReference type="GO" id="GO:0046872">
    <property type="term" value="F:metal ion binding"/>
    <property type="evidence" value="ECO:0007669"/>
    <property type="project" value="UniProtKB-KW"/>
</dbReference>
<dbReference type="EMBL" id="UINC01099778">
    <property type="protein sequence ID" value="SVC59311.1"/>
    <property type="molecule type" value="Genomic_DNA"/>
</dbReference>
<evidence type="ECO:0000256" key="1">
    <source>
        <dbReference type="ARBA" id="ARBA00022691"/>
    </source>
</evidence>
<dbReference type="CDD" id="cd01335">
    <property type="entry name" value="Radical_SAM"/>
    <property type="match status" value="1"/>
</dbReference>
<dbReference type="GO" id="GO:0003824">
    <property type="term" value="F:catalytic activity"/>
    <property type="evidence" value="ECO:0007669"/>
    <property type="project" value="InterPro"/>
</dbReference>
<evidence type="ECO:0000256" key="4">
    <source>
        <dbReference type="ARBA" id="ARBA00023014"/>
    </source>
</evidence>
<evidence type="ECO:0000256" key="3">
    <source>
        <dbReference type="ARBA" id="ARBA00023004"/>
    </source>
</evidence>
<name>A0A382NIB8_9ZZZZ</name>